<accession>A0A0A9GFR4</accession>
<dbReference type="EMBL" id="GBRH01173961">
    <property type="protein sequence ID" value="JAE23935.1"/>
    <property type="molecule type" value="Transcribed_RNA"/>
</dbReference>
<name>A0A0A9GFR4_ARUDO</name>
<dbReference type="AlphaFoldDB" id="A0A0A9GFR4"/>
<proteinExistence type="predicted"/>
<evidence type="ECO:0000313" key="1">
    <source>
        <dbReference type="EMBL" id="JAE23935.1"/>
    </source>
</evidence>
<reference evidence="1" key="1">
    <citation type="submission" date="2014-09" db="EMBL/GenBank/DDBJ databases">
        <authorList>
            <person name="Magalhaes I.L.F."/>
            <person name="Oliveira U."/>
            <person name="Santos F.R."/>
            <person name="Vidigal T.H.D.A."/>
            <person name="Brescovit A.D."/>
            <person name="Santos A.J."/>
        </authorList>
    </citation>
    <scope>NUCLEOTIDE SEQUENCE</scope>
    <source>
        <tissue evidence="1">Shoot tissue taken approximately 20 cm above the soil surface</tissue>
    </source>
</reference>
<reference evidence="1" key="2">
    <citation type="journal article" date="2015" name="Data Brief">
        <title>Shoot transcriptome of the giant reed, Arundo donax.</title>
        <authorList>
            <person name="Barrero R.A."/>
            <person name="Guerrero F.D."/>
            <person name="Moolhuijzen P."/>
            <person name="Goolsby J.A."/>
            <person name="Tidwell J."/>
            <person name="Bellgard S.E."/>
            <person name="Bellgard M.I."/>
        </authorList>
    </citation>
    <scope>NUCLEOTIDE SEQUENCE</scope>
    <source>
        <tissue evidence="1">Shoot tissue taken approximately 20 cm above the soil surface</tissue>
    </source>
</reference>
<protein>
    <submittedName>
        <fullName evidence="1">Uncharacterized protein</fullName>
    </submittedName>
</protein>
<sequence>MKPKRVGTMGTSWKRRLPGSLLARELALAGSKALRILPFGSLLFPTFPLLLG</sequence>
<organism evidence="1">
    <name type="scientific">Arundo donax</name>
    <name type="common">Giant reed</name>
    <name type="synonym">Donax arundinaceus</name>
    <dbReference type="NCBI Taxonomy" id="35708"/>
    <lineage>
        <taxon>Eukaryota</taxon>
        <taxon>Viridiplantae</taxon>
        <taxon>Streptophyta</taxon>
        <taxon>Embryophyta</taxon>
        <taxon>Tracheophyta</taxon>
        <taxon>Spermatophyta</taxon>
        <taxon>Magnoliopsida</taxon>
        <taxon>Liliopsida</taxon>
        <taxon>Poales</taxon>
        <taxon>Poaceae</taxon>
        <taxon>PACMAD clade</taxon>
        <taxon>Arundinoideae</taxon>
        <taxon>Arundineae</taxon>
        <taxon>Arundo</taxon>
    </lineage>
</organism>